<dbReference type="Proteomes" id="UP000050795">
    <property type="component" value="Unassembled WGS sequence"/>
</dbReference>
<name>A0AA85KBI2_TRIRE</name>
<dbReference type="WBParaSite" id="TREG1_85610.1">
    <property type="protein sequence ID" value="TREG1_85610.1"/>
    <property type="gene ID" value="TREG1_85610"/>
</dbReference>
<organism evidence="1 2">
    <name type="scientific">Trichobilharzia regenti</name>
    <name type="common">Nasal bird schistosome</name>
    <dbReference type="NCBI Taxonomy" id="157069"/>
    <lineage>
        <taxon>Eukaryota</taxon>
        <taxon>Metazoa</taxon>
        <taxon>Spiralia</taxon>
        <taxon>Lophotrochozoa</taxon>
        <taxon>Platyhelminthes</taxon>
        <taxon>Trematoda</taxon>
        <taxon>Digenea</taxon>
        <taxon>Strigeidida</taxon>
        <taxon>Schistosomatoidea</taxon>
        <taxon>Schistosomatidae</taxon>
        <taxon>Trichobilharzia</taxon>
    </lineage>
</organism>
<dbReference type="AlphaFoldDB" id="A0AA85KBI2"/>
<reference evidence="2" key="2">
    <citation type="submission" date="2023-11" db="UniProtKB">
        <authorList>
            <consortium name="WormBaseParasite"/>
        </authorList>
    </citation>
    <scope>IDENTIFICATION</scope>
</reference>
<reference evidence="1" key="1">
    <citation type="submission" date="2022-06" db="EMBL/GenBank/DDBJ databases">
        <authorList>
            <person name="Berger JAMES D."/>
            <person name="Berger JAMES D."/>
        </authorList>
    </citation>
    <scope>NUCLEOTIDE SEQUENCE [LARGE SCALE GENOMIC DNA]</scope>
</reference>
<protein>
    <submittedName>
        <fullName evidence="2">Uncharacterized protein</fullName>
    </submittedName>
</protein>
<evidence type="ECO:0000313" key="1">
    <source>
        <dbReference type="Proteomes" id="UP000050795"/>
    </source>
</evidence>
<proteinExistence type="predicted"/>
<sequence>MSLSRCTFNSLVKASKRLYDSCRLLTTSQLLLLSSSKQGVVNKPSAYKALLKSSSVRLCIDDLPSSAKQFFNVPVNSSNKSPDFIVVLSSDVQKLIKKTQCSVNLIEDDLQPPLIQLVLKDNVSHSSKNLRKYGINLPDNIRPKIIGFNSNIDECMLNVRLKQVEEFLQASHSVFIIVNIISLKKLMAIRNRQSVAVKTDIIHKDRSNNEQEQIQNLQKMECDSVVKKLSKMLENVPCKMRHVDRPDTSKVVLLLEPVK</sequence>
<keyword evidence="1" id="KW-1185">Reference proteome</keyword>
<evidence type="ECO:0000313" key="2">
    <source>
        <dbReference type="WBParaSite" id="TREG1_85610.1"/>
    </source>
</evidence>
<accession>A0AA85KBI2</accession>